<feature type="transmembrane region" description="Helical" evidence="1">
    <location>
        <begin position="24"/>
        <end position="42"/>
    </location>
</feature>
<feature type="transmembrane region" description="Helical" evidence="1">
    <location>
        <begin position="62"/>
        <end position="82"/>
    </location>
</feature>
<protein>
    <submittedName>
        <fullName evidence="2">Uncharacterized protein</fullName>
    </submittedName>
</protein>
<dbReference type="RefSeq" id="WP_093753431.1">
    <property type="nucleotide sequence ID" value="NZ_FNNG01000009.1"/>
</dbReference>
<evidence type="ECO:0000313" key="2">
    <source>
        <dbReference type="EMBL" id="SDX30709.1"/>
    </source>
</evidence>
<keyword evidence="3" id="KW-1185">Reference proteome</keyword>
<dbReference type="Proteomes" id="UP000198828">
    <property type="component" value="Unassembled WGS sequence"/>
</dbReference>
<gene>
    <name evidence="2" type="ORF">SAMN05660923_02076</name>
</gene>
<keyword evidence="1" id="KW-1133">Transmembrane helix</keyword>
<keyword evidence="1" id="KW-0472">Membrane</keyword>
<accession>A0A1H3APE2</accession>
<dbReference type="EMBL" id="FNNG01000009">
    <property type="protein sequence ID" value="SDX30709.1"/>
    <property type="molecule type" value="Genomic_DNA"/>
</dbReference>
<proteinExistence type="predicted"/>
<evidence type="ECO:0000256" key="1">
    <source>
        <dbReference type="SAM" id="Phobius"/>
    </source>
</evidence>
<evidence type="ECO:0000313" key="3">
    <source>
        <dbReference type="Proteomes" id="UP000198828"/>
    </source>
</evidence>
<organism evidence="2 3">
    <name type="scientific">Tepidimicrobium xylanilyticum</name>
    <dbReference type="NCBI Taxonomy" id="1123352"/>
    <lineage>
        <taxon>Bacteria</taxon>
        <taxon>Bacillati</taxon>
        <taxon>Bacillota</taxon>
        <taxon>Tissierellia</taxon>
        <taxon>Tissierellales</taxon>
        <taxon>Tepidimicrobiaceae</taxon>
        <taxon>Tepidimicrobium</taxon>
    </lineage>
</organism>
<reference evidence="2 3" key="1">
    <citation type="submission" date="2016-10" db="EMBL/GenBank/DDBJ databases">
        <authorList>
            <person name="de Groot N.N."/>
        </authorList>
    </citation>
    <scope>NUCLEOTIDE SEQUENCE [LARGE SCALE GENOMIC DNA]</scope>
    <source>
        <strain evidence="2 3">DSM 23310</strain>
    </source>
</reference>
<dbReference type="AlphaFoldDB" id="A0A1H3APE2"/>
<sequence>MYLGMDGKYSAFEELMHYYHLNFYVYYFLLLIVFVNCIKVIVNFTSVKKGKVSNINSGNMDLLISILAGIGLGYGMLFQGVLSDISSKYFKIWGNKMFVLCIASFILFIIQLICTLRIRDIKNKH</sequence>
<feature type="transmembrane region" description="Helical" evidence="1">
    <location>
        <begin position="97"/>
        <end position="118"/>
    </location>
</feature>
<dbReference type="OrthoDB" id="1917371at2"/>
<name>A0A1H3APE2_9FIRM</name>
<keyword evidence="1" id="KW-0812">Transmembrane</keyword>